<evidence type="ECO:0000313" key="11">
    <source>
        <dbReference type="Proteomes" id="UP001410394"/>
    </source>
</evidence>
<dbReference type="PANTHER" id="PTHR33992:SF1">
    <property type="entry name" value="RIBONUCLEASE P PROTEIN COMPONENT"/>
    <property type="match status" value="1"/>
</dbReference>
<dbReference type="Proteomes" id="UP001410394">
    <property type="component" value="Unassembled WGS sequence"/>
</dbReference>
<reference evidence="10 11" key="1">
    <citation type="journal article" date="2018" name="Int. J. Syst. Evol. Microbiol.">
        <title>Uliginosibacterium sediminicola sp. nov., isolated from freshwater sediment.</title>
        <authorList>
            <person name="Hwang W.M."/>
            <person name="Kim S.M."/>
            <person name="Kang K."/>
            <person name="Ahn T.Y."/>
        </authorList>
    </citation>
    <scope>NUCLEOTIDE SEQUENCE [LARGE SCALE GENOMIC DNA]</scope>
    <source>
        <strain evidence="10 11">M1-21</strain>
    </source>
</reference>
<keyword evidence="6 7" id="KW-0694">RNA-binding</keyword>
<comment type="subunit">
    <text evidence="7">Consists of a catalytic RNA component (M1 or rnpB) and a protein subunit.</text>
</comment>
<dbReference type="InterPro" id="IPR020568">
    <property type="entry name" value="Ribosomal_Su5_D2-typ_SF"/>
</dbReference>
<evidence type="ECO:0000256" key="1">
    <source>
        <dbReference type="ARBA" id="ARBA00002663"/>
    </source>
</evidence>
<dbReference type="EMBL" id="JBDIVE010000004">
    <property type="protein sequence ID" value="MEN3068701.1"/>
    <property type="molecule type" value="Genomic_DNA"/>
</dbReference>
<name>A0ABU9YYA5_9RHOO</name>
<dbReference type="HAMAP" id="MF_00227">
    <property type="entry name" value="RNase_P"/>
    <property type="match status" value="1"/>
</dbReference>
<dbReference type="PANTHER" id="PTHR33992">
    <property type="entry name" value="RIBONUCLEASE P PROTEIN COMPONENT"/>
    <property type="match status" value="1"/>
</dbReference>
<dbReference type="InterPro" id="IPR014721">
    <property type="entry name" value="Ribsml_uS5_D2-typ_fold_subgr"/>
</dbReference>
<comment type="catalytic activity">
    <reaction evidence="7">
        <text>Endonucleolytic cleavage of RNA, removing 5'-extranucleotides from tRNA precursor.</text>
        <dbReference type="EC" id="3.1.26.5"/>
    </reaction>
</comment>
<keyword evidence="3 7" id="KW-0540">Nuclease</keyword>
<organism evidence="10 11">
    <name type="scientific">Uliginosibacterium sediminicola</name>
    <dbReference type="NCBI Taxonomy" id="2024550"/>
    <lineage>
        <taxon>Bacteria</taxon>
        <taxon>Pseudomonadati</taxon>
        <taxon>Pseudomonadota</taxon>
        <taxon>Betaproteobacteria</taxon>
        <taxon>Rhodocyclales</taxon>
        <taxon>Zoogloeaceae</taxon>
        <taxon>Uliginosibacterium</taxon>
    </lineage>
</organism>
<dbReference type="NCBIfam" id="TIGR00188">
    <property type="entry name" value="rnpA"/>
    <property type="match status" value="1"/>
</dbReference>
<dbReference type="InterPro" id="IPR000100">
    <property type="entry name" value="RNase_P"/>
</dbReference>
<dbReference type="SUPFAM" id="SSF54211">
    <property type="entry name" value="Ribosomal protein S5 domain 2-like"/>
    <property type="match status" value="1"/>
</dbReference>
<keyword evidence="5 7" id="KW-0378">Hydrolase</keyword>
<dbReference type="PROSITE" id="PS00648">
    <property type="entry name" value="RIBONUCLEASE_P"/>
    <property type="match status" value="1"/>
</dbReference>
<comment type="similarity">
    <text evidence="7">Belongs to the RnpA family.</text>
</comment>
<evidence type="ECO:0000256" key="5">
    <source>
        <dbReference type="ARBA" id="ARBA00022801"/>
    </source>
</evidence>
<evidence type="ECO:0000313" key="10">
    <source>
        <dbReference type="EMBL" id="MEN3068701.1"/>
    </source>
</evidence>
<dbReference type="Pfam" id="PF00825">
    <property type="entry name" value="Ribonuclease_P"/>
    <property type="match status" value="1"/>
</dbReference>
<comment type="function">
    <text evidence="1 7">RNaseP catalyzes the removal of the 5'-leader sequence from pre-tRNA to produce the mature 5'-terminus. It can also cleave other RNA substrates such as 4.5S RNA. The protein component plays an auxiliary but essential role in vivo by binding to the 5'-leader sequence and broadening the substrate specificity of the ribozyme.</text>
</comment>
<evidence type="ECO:0000256" key="6">
    <source>
        <dbReference type="ARBA" id="ARBA00022884"/>
    </source>
</evidence>
<dbReference type="Gene3D" id="3.30.230.10">
    <property type="match status" value="1"/>
</dbReference>
<evidence type="ECO:0000256" key="8">
    <source>
        <dbReference type="NCBIfam" id="TIGR00188"/>
    </source>
</evidence>
<gene>
    <name evidence="7 10" type="primary">rnpA</name>
    <name evidence="10" type="ORF">ABDB84_09445</name>
</gene>
<dbReference type="GO" id="GO:0004526">
    <property type="term" value="F:ribonuclease P activity"/>
    <property type="evidence" value="ECO:0007669"/>
    <property type="project" value="UniProtKB-EC"/>
</dbReference>
<comment type="caution">
    <text evidence="10">The sequence shown here is derived from an EMBL/GenBank/DDBJ whole genome shotgun (WGS) entry which is preliminary data.</text>
</comment>
<dbReference type="InterPro" id="IPR020539">
    <property type="entry name" value="RNase_P_CS"/>
</dbReference>
<sequence length="129" mass="14754">MRDIPGNSAHDQLGNRLGNLGFPPERRVRKTDEYSSVFAFRRSVRGRFFVLHYRPVAGPARLGLVVARKLARHAVTRNLLKRLAREHFRHILDTLPGHDLALRLAQKTDGATRAELREDIVSVFARLPR</sequence>
<evidence type="ECO:0000256" key="7">
    <source>
        <dbReference type="HAMAP-Rule" id="MF_00227"/>
    </source>
</evidence>
<evidence type="ECO:0000256" key="4">
    <source>
        <dbReference type="ARBA" id="ARBA00022759"/>
    </source>
</evidence>
<dbReference type="RefSeq" id="WP_345919473.1">
    <property type="nucleotide sequence ID" value="NZ_JBDIVE010000004.1"/>
</dbReference>
<accession>A0ABU9YYA5</accession>
<evidence type="ECO:0000256" key="9">
    <source>
        <dbReference type="SAM" id="MobiDB-lite"/>
    </source>
</evidence>
<keyword evidence="4 7" id="KW-0255">Endonuclease</keyword>
<keyword evidence="11" id="KW-1185">Reference proteome</keyword>
<evidence type="ECO:0000256" key="3">
    <source>
        <dbReference type="ARBA" id="ARBA00022722"/>
    </source>
</evidence>
<feature type="region of interest" description="Disordered" evidence="9">
    <location>
        <begin position="1"/>
        <end position="24"/>
    </location>
</feature>
<protein>
    <recommendedName>
        <fullName evidence="7 8">Ribonuclease P protein component</fullName>
        <shortName evidence="7">RNase P protein</shortName>
        <shortName evidence="7">RNaseP protein</shortName>
        <ecNumber evidence="7 8">3.1.26.5</ecNumber>
    </recommendedName>
    <alternativeName>
        <fullName evidence="7">Protein C5</fullName>
    </alternativeName>
</protein>
<dbReference type="EC" id="3.1.26.5" evidence="7 8"/>
<proteinExistence type="inferred from homology"/>
<evidence type="ECO:0000256" key="2">
    <source>
        <dbReference type="ARBA" id="ARBA00022694"/>
    </source>
</evidence>
<keyword evidence="2 7" id="KW-0819">tRNA processing</keyword>